<name>A0A7W9T3V6_9BACT</name>
<dbReference type="Gene3D" id="3.60.21.10">
    <property type="match status" value="1"/>
</dbReference>
<evidence type="ECO:0000313" key="2">
    <source>
        <dbReference type="EMBL" id="MBB6060568.1"/>
    </source>
</evidence>
<keyword evidence="3" id="KW-1185">Reference proteome</keyword>
<proteinExistence type="predicted"/>
<gene>
    <name evidence="2" type="ORF">HNQ93_003442</name>
</gene>
<dbReference type="RefSeq" id="WP_183404643.1">
    <property type="nucleotide sequence ID" value="NZ_JACHGG010000005.1"/>
</dbReference>
<protein>
    <recommendedName>
        <fullName evidence="1">Calcineurin-like phosphoesterase domain-containing protein</fullName>
    </recommendedName>
</protein>
<reference evidence="2 3" key="1">
    <citation type="submission" date="2020-08" db="EMBL/GenBank/DDBJ databases">
        <title>Genomic Encyclopedia of Type Strains, Phase IV (KMG-IV): sequencing the most valuable type-strain genomes for metagenomic binning, comparative biology and taxonomic classification.</title>
        <authorList>
            <person name="Goeker M."/>
        </authorList>
    </citation>
    <scope>NUCLEOTIDE SEQUENCE [LARGE SCALE GENOMIC DNA]</scope>
    <source>
        <strain evidence="2 3">DSM 26718</strain>
    </source>
</reference>
<dbReference type="Pfam" id="PF00149">
    <property type="entry name" value="Metallophos"/>
    <property type="match status" value="1"/>
</dbReference>
<organism evidence="2 3">
    <name type="scientific">Hymenobacter luteus</name>
    <dbReference type="NCBI Taxonomy" id="1411122"/>
    <lineage>
        <taxon>Bacteria</taxon>
        <taxon>Pseudomonadati</taxon>
        <taxon>Bacteroidota</taxon>
        <taxon>Cytophagia</taxon>
        <taxon>Cytophagales</taxon>
        <taxon>Hymenobacteraceae</taxon>
        <taxon>Hymenobacter</taxon>
    </lineage>
</organism>
<dbReference type="PANTHER" id="PTHR46546:SF4">
    <property type="entry name" value="SHEWANELLA-LIKE PROTEIN PHOSPHATASE 1"/>
    <property type="match status" value="1"/>
</dbReference>
<dbReference type="AlphaFoldDB" id="A0A7W9T3V6"/>
<dbReference type="Proteomes" id="UP000532746">
    <property type="component" value="Unassembled WGS sequence"/>
</dbReference>
<dbReference type="GO" id="GO:0016787">
    <property type="term" value="F:hydrolase activity"/>
    <property type="evidence" value="ECO:0007669"/>
    <property type="project" value="InterPro"/>
</dbReference>
<sequence length="394" mass="43573">MVARAYKRIAFGVLLLYVLYLAGGIALAATGVLSKVYFFPGWALKAPSHDASAFAPDGPIVRYQSGAALSTAIVPRGAGLLIQTDTLTDPARSTVRCYVNETGTSFTVPLHPRHTVEPSEYPAPAKMLVVSDIEGNFKGLDLLLRTTGVVDSAYRWRFGNGHLVVVGDVFDRGLQVTECLWLLYKLEQEAARAGGKVHFILGNHELMNLTGHYKYVRRKYRRNADSLRLDYAAWYGPETELGRWLRTKNVVEKIGSTLFVHGGISPEVLGLRPTLAALNEQARNRLDAPPARNPAGLAKVLASPQLSPDWYRGLAQQEASAGHVQQVLTQYGVRRMVIGHTPVTEITPLYGGKVVAIDLPHQENTDEQQLMKALWIENGRFYAIRTDTSRREEL</sequence>
<accession>A0A7W9T3V6</accession>
<dbReference type="InterPro" id="IPR029052">
    <property type="entry name" value="Metallo-depent_PP-like"/>
</dbReference>
<dbReference type="PANTHER" id="PTHR46546">
    <property type="entry name" value="SHEWANELLA-LIKE PROTEIN PHOSPHATASE 1"/>
    <property type="match status" value="1"/>
</dbReference>
<evidence type="ECO:0000313" key="3">
    <source>
        <dbReference type="Proteomes" id="UP000532746"/>
    </source>
</evidence>
<comment type="caution">
    <text evidence="2">The sequence shown here is derived from an EMBL/GenBank/DDBJ whole genome shotgun (WGS) entry which is preliminary data.</text>
</comment>
<dbReference type="SUPFAM" id="SSF56300">
    <property type="entry name" value="Metallo-dependent phosphatases"/>
    <property type="match status" value="1"/>
</dbReference>
<evidence type="ECO:0000259" key="1">
    <source>
        <dbReference type="Pfam" id="PF00149"/>
    </source>
</evidence>
<dbReference type="InterPro" id="IPR004843">
    <property type="entry name" value="Calcineurin-like_PHP"/>
</dbReference>
<feature type="domain" description="Calcineurin-like phosphoesterase" evidence="1">
    <location>
        <begin position="126"/>
        <end position="342"/>
    </location>
</feature>
<dbReference type="EMBL" id="JACHGG010000005">
    <property type="protein sequence ID" value="MBB6060568.1"/>
    <property type="molecule type" value="Genomic_DNA"/>
</dbReference>